<reference evidence="1 2" key="1">
    <citation type="submission" date="2020-11" db="EMBL/GenBank/DDBJ databases">
        <title>Enhanced detection system for hospital associated transmission using whole genome sequencing surveillance.</title>
        <authorList>
            <person name="Harrison L.H."/>
            <person name="Van Tyne D."/>
            <person name="Marsh J.W."/>
            <person name="Griffith M.P."/>
            <person name="Snyder D.J."/>
            <person name="Cooper V.S."/>
            <person name="Mustapha M."/>
        </authorList>
    </citation>
    <scope>NUCLEOTIDE SEQUENCE [LARGE SCALE GENOMIC DNA]</scope>
    <source>
        <strain evidence="1 2">PSA00705</strain>
    </source>
</reference>
<dbReference type="RefSeq" id="WP_196913785.1">
    <property type="nucleotide sequence ID" value="NZ_JADTFC010000189.1"/>
</dbReference>
<evidence type="ECO:0000313" key="2">
    <source>
        <dbReference type="Proteomes" id="UP000608450"/>
    </source>
</evidence>
<comment type="caution">
    <text evidence="1">The sequence shown here is derived from an EMBL/GenBank/DDBJ whole genome shotgun (WGS) entry which is preliminary data.</text>
</comment>
<keyword evidence="2" id="KW-1185">Reference proteome</keyword>
<accession>A0ABS0KX10</accession>
<evidence type="ECO:0000313" key="1">
    <source>
        <dbReference type="EMBL" id="MBG6292081.1"/>
    </source>
</evidence>
<organism evidence="1 2">
    <name type="scientific">Pseudomonas nitroreducens</name>
    <dbReference type="NCBI Taxonomy" id="46680"/>
    <lineage>
        <taxon>Bacteria</taxon>
        <taxon>Pseudomonadati</taxon>
        <taxon>Pseudomonadota</taxon>
        <taxon>Gammaproteobacteria</taxon>
        <taxon>Pseudomonadales</taxon>
        <taxon>Pseudomonadaceae</taxon>
        <taxon>Pseudomonas</taxon>
    </lineage>
</organism>
<proteinExistence type="predicted"/>
<dbReference type="Proteomes" id="UP000608450">
    <property type="component" value="Unassembled WGS sequence"/>
</dbReference>
<name>A0ABS0KX10_PSENT</name>
<dbReference type="EMBL" id="JADTFC010000189">
    <property type="protein sequence ID" value="MBG6292081.1"/>
    <property type="molecule type" value="Genomic_DNA"/>
</dbReference>
<protein>
    <submittedName>
        <fullName evidence="1">Uncharacterized protein</fullName>
    </submittedName>
</protein>
<sequence length="241" mass="26416">MRIKVEGLQSVLDARRTLGQLADLAPPVLVDALNHTAYQARQALHAEMTSVFDKPTPWTLKSIKVFLAKPKSLEAALWVDDYRASKDVAPDRWLKAEVFGGPRDAKGFEKQLRRQKILPAGMFAVPAAGARIDQYGNMSRGQVVQILSGLGAWNGYGSSANATDSKKSVKKGHATAFFVMKRGKTPIGIAERRDGEMVMVVAFVKQPQYRTRLDFHGIVARVADENLATNVDLAVVKSLQG</sequence>
<gene>
    <name evidence="1" type="ORF">I5I61_31920</name>
</gene>